<comment type="cofactor">
    <cofactor evidence="1">
        <name>pyridoxal 5'-phosphate</name>
        <dbReference type="ChEBI" id="CHEBI:597326"/>
    </cofactor>
</comment>
<proteinExistence type="inferred from homology"/>
<dbReference type="UniPathway" id="UPA00135">
    <property type="reaction ID" value="UER00197"/>
</dbReference>
<evidence type="ECO:0000256" key="14">
    <source>
        <dbReference type="ARBA" id="ARBA00049007"/>
    </source>
</evidence>
<evidence type="ECO:0000256" key="5">
    <source>
        <dbReference type="ARBA" id="ARBA00022490"/>
    </source>
</evidence>
<dbReference type="GO" id="GO:0008615">
    <property type="term" value="P:pyridoxine biosynthetic process"/>
    <property type="evidence" value="ECO:0007669"/>
    <property type="project" value="UniProtKB-KW"/>
</dbReference>
<keyword evidence="9" id="KW-0663">Pyridoxal phosphate</keyword>
<dbReference type="GO" id="GO:0004648">
    <property type="term" value="F:O-phospho-L-serine:2-oxoglutarate aminotransferase activity"/>
    <property type="evidence" value="ECO:0007669"/>
    <property type="project" value="UniProtKB-EC"/>
</dbReference>
<evidence type="ECO:0000256" key="11">
    <source>
        <dbReference type="ARBA" id="ARBA00023299"/>
    </source>
</evidence>
<keyword evidence="7" id="KW-0028">Amino-acid biosynthesis</keyword>
<dbReference type="HOGENOM" id="CLU_061974_0_0_7"/>
<dbReference type="InterPro" id="IPR015422">
    <property type="entry name" value="PyrdxlP-dep_Trfase_small"/>
</dbReference>
<evidence type="ECO:0000256" key="4">
    <source>
        <dbReference type="ARBA" id="ARBA00013030"/>
    </source>
</evidence>
<comment type="similarity">
    <text evidence="3">Belongs to the class-V pyridoxal-phosphate-dependent aminotransferase family. SerC subfamily.</text>
</comment>
<dbReference type="InterPro" id="IPR022278">
    <property type="entry name" value="Pser_aminoTfrase"/>
</dbReference>
<dbReference type="PIRSF" id="PIRSF000525">
    <property type="entry name" value="SerC"/>
    <property type="match status" value="1"/>
</dbReference>
<dbReference type="GO" id="GO:0019265">
    <property type="term" value="P:glycine biosynthetic process, by transamination of glyoxylate"/>
    <property type="evidence" value="ECO:0007669"/>
    <property type="project" value="TreeGrafter"/>
</dbReference>
<feature type="domain" description="Aminotransferase class V" evidence="15">
    <location>
        <begin position="28"/>
        <end position="360"/>
    </location>
</feature>
<gene>
    <name evidence="16" type="ordered locus">BMS_2221</name>
</gene>
<evidence type="ECO:0000256" key="3">
    <source>
        <dbReference type="ARBA" id="ARBA00006904"/>
    </source>
</evidence>
<comment type="catalytic activity">
    <reaction evidence="13">
        <text>4-(phosphooxy)-L-threonine + 2-oxoglutarate = (R)-3-hydroxy-2-oxo-4-phosphooxybutanoate + L-glutamate</text>
        <dbReference type="Rhea" id="RHEA:16573"/>
        <dbReference type="ChEBI" id="CHEBI:16810"/>
        <dbReference type="ChEBI" id="CHEBI:29985"/>
        <dbReference type="ChEBI" id="CHEBI:58452"/>
        <dbReference type="ChEBI" id="CHEBI:58538"/>
        <dbReference type="EC" id="2.6.1.52"/>
    </reaction>
</comment>
<accession>E1X453</accession>
<dbReference type="AlphaFoldDB" id="E1X453"/>
<dbReference type="KEGG" id="bmx:BMS_2221"/>
<keyword evidence="5" id="KW-0963">Cytoplasm</keyword>
<dbReference type="eggNOG" id="COG1932">
    <property type="taxonomic scope" value="Bacteria"/>
</dbReference>
<dbReference type="Gene3D" id="3.40.640.10">
    <property type="entry name" value="Type I PLP-dependent aspartate aminotransferase-like (Major domain)"/>
    <property type="match status" value="1"/>
</dbReference>
<dbReference type="EMBL" id="FQ312005">
    <property type="protein sequence ID" value="CBW27024.1"/>
    <property type="molecule type" value="Genomic_DNA"/>
</dbReference>
<evidence type="ECO:0000256" key="7">
    <source>
        <dbReference type="ARBA" id="ARBA00022605"/>
    </source>
</evidence>
<keyword evidence="10" id="KW-0664">Pyridoxine biosynthesis</keyword>
<dbReference type="GO" id="GO:0004760">
    <property type="term" value="F:L-serine-pyruvate transaminase activity"/>
    <property type="evidence" value="ECO:0007669"/>
    <property type="project" value="TreeGrafter"/>
</dbReference>
<dbReference type="Pfam" id="PF00266">
    <property type="entry name" value="Aminotran_5"/>
    <property type="match status" value="1"/>
</dbReference>
<evidence type="ECO:0000256" key="8">
    <source>
        <dbReference type="ARBA" id="ARBA00022679"/>
    </source>
</evidence>
<sequence>MFENYKTPQELRPSDPRFGCGPSLVPVEFLEKLAATGNSLIGTSHRKPAVKNLVKEVQEGLATYFNIPSDYSVVLGNGGATFLFDMIALGLVRKKAAHFTCGEFSQKWFKSSKAVPWIEAEEFKSEYGQGMITKDVAGADLIATTLNETSTGVQIDGLPDVGEDTLLCVDATSGAGQVPCDISKTDVFFFSPQKVFASEGGLWVAIMSPKAIARSKEIESNKERYIPGIMSWDAAISNGEKNQTYNTPSISTIFFLNEQVKLMNEFGGYDKAIKYAQDKADLIYGWATEKPYLSPYVGEEKFRSTAVATIDVDDKYDASALIKVFEKEGSVNGIDAYRKLGRNQFRISLFHNVKIEDLEKLTKMISMAIEA</sequence>
<dbReference type="PANTHER" id="PTHR21152:SF40">
    <property type="entry name" value="ALANINE--GLYOXYLATE AMINOTRANSFERASE"/>
    <property type="match status" value="1"/>
</dbReference>
<reference evidence="17" key="1">
    <citation type="journal article" date="2013" name="ISME J.">
        <title>A small predatory core genome in the divergent marine Bacteriovorax marinus SJ and the terrestrial Bdellovibrio bacteriovorus.</title>
        <authorList>
            <person name="Crossman L.C."/>
            <person name="Chen H."/>
            <person name="Cerdeno-Tarraga A.M."/>
            <person name="Brooks K."/>
            <person name="Quail M.A."/>
            <person name="Pineiro S.A."/>
            <person name="Hobley L."/>
            <person name="Sockett R.E."/>
            <person name="Bentley S.D."/>
            <person name="Parkhill J."/>
            <person name="Williams H.N."/>
            <person name="Stine O.C."/>
        </authorList>
    </citation>
    <scope>NUCLEOTIDE SEQUENCE [LARGE SCALE GENOMIC DNA]</scope>
    <source>
        <strain evidence="17">ATCC BAA-682 / DSM 15412 / SJ</strain>
    </source>
</reference>
<dbReference type="InterPro" id="IPR015421">
    <property type="entry name" value="PyrdxlP-dep_Trfase_major"/>
</dbReference>
<evidence type="ECO:0000256" key="9">
    <source>
        <dbReference type="ARBA" id="ARBA00022898"/>
    </source>
</evidence>
<protein>
    <recommendedName>
        <fullName evidence="4">phosphoserine transaminase</fullName>
        <ecNumber evidence="4">2.6.1.52</ecNumber>
    </recommendedName>
    <alternativeName>
        <fullName evidence="12">Phosphohydroxythreonine aminotransferase</fullName>
    </alternativeName>
</protein>
<evidence type="ECO:0000259" key="15">
    <source>
        <dbReference type="Pfam" id="PF00266"/>
    </source>
</evidence>
<evidence type="ECO:0000256" key="6">
    <source>
        <dbReference type="ARBA" id="ARBA00022576"/>
    </source>
</evidence>
<dbReference type="OrthoDB" id="9772439at2"/>
<keyword evidence="6 16" id="KW-0032">Aminotransferase</keyword>
<evidence type="ECO:0000256" key="13">
    <source>
        <dbReference type="ARBA" id="ARBA00047630"/>
    </source>
</evidence>
<evidence type="ECO:0000313" key="17">
    <source>
        <dbReference type="Proteomes" id="UP000008963"/>
    </source>
</evidence>
<evidence type="ECO:0000256" key="1">
    <source>
        <dbReference type="ARBA" id="ARBA00001933"/>
    </source>
</evidence>
<keyword evidence="11" id="KW-0718">Serine biosynthesis</keyword>
<organism evidence="16 17">
    <name type="scientific">Halobacteriovorax marinus (strain ATCC BAA-682 / DSM 15412 / SJ)</name>
    <name type="common">Bacteriovorax marinus</name>
    <dbReference type="NCBI Taxonomy" id="862908"/>
    <lineage>
        <taxon>Bacteria</taxon>
        <taxon>Pseudomonadati</taxon>
        <taxon>Bdellovibrionota</taxon>
        <taxon>Bacteriovoracia</taxon>
        <taxon>Bacteriovoracales</taxon>
        <taxon>Halobacteriovoraceae</taxon>
        <taxon>Halobacteriovorax</taxon>
    </lineage>
</organism>
<dbReference type="SUPFAM" id="SSF53383">
    <property type="entry name" value="PLP-dependent transferases"/>
    <property type="match status" value="1"/>
</dbReference>
<dbReference type="PATRIC" id="fig|862908.3.peg.2113"/>
<dbReference type="RefSeq" id="WP_014244802.1">
    <property type="nucleotide sequence ID" value="NC_016620.1"/>
</dbReference>
<dbReference type="Gene3D" id="3.90.1150.10">
    <property type="entry name" value="Aspartate Aminotransferase, domain 1"/>
    <property type="match status" value="1"/>
</dbReference>
<dbReference type="InterPro" id="IPR015424">
    <property type="entry name" value="PyrdxlP-dep_Trfase"/>
</dbReference>
<dbReference type="InterPro" id="IPR000192">
    <property type="entry name" value="Aminotrans_V_dom"/>
</dbReference>
<comment type="pathway">
    <text evidence="2">Amino-acid biosynthesis; L-serine biosynthesis; L-serine from 3-phospho-D-glycerate: step 2/3.</text>
</comment>
<keyword evidence="8" id="KW-0808">Transferase</keyword>
<evidence type="ECO:0000313" key="16">
    <source>
        <dbReference type="EMBL" id="CBW27024.1"/>
    </source>
</evidence>
<dbReference type="GO" id="GO:0008453">
    <property type="term" value="F:alanine-glyoxylate transaminase activity"/>
    <property type="evidence" value="ECO:0007669"/>
    <property type="project" value="TreeGrafter"/>
</dbReference>
<dbReference type="GO" id="GO:0006564">
    <property type="term" value="P:L-serine biosynthetic process"/>
    <property type="evidence" value="ECO:0007669"/>
    <property type="project" value="UniProtKB-KW"/>
</dbReference>
<dbReference type="EC" id="2.6.1.52" evidence="4"/>
<keyword evidence="17" id="KW-1185">Reference proteome</keyword>
<name>E1X453_HALMS</name>
<dbReference type="PANTHER" id="PTHR21152">
    <property type="entry name" value="AMINOTRANSFERASE CLASS V"/>
    <property type="match status" value="1"/>
</dbReference>
<evidence type="ECO:0000256" key="12">
    <source>
        <dbReference type="ARBA" id="ARBA00031421"/>
    </source>
</evidence>
<comment type="catalytic activity">
    <reaction evidence="14">
        <text>O-phospho-L-serine + 2-oxoglutarate = 3-phosphooxypyruvate + L-glutamate</text>
        <dbReference type="Rhea" id="RHEA:14329"/>
        <dbReference type="ChEBI" id="CHEBI:16810"/>
        <dbReference type="ChEBI" id="CHEBI:18110"/>
        <dbReference type="ChEBI" id="CHEBI:29985"/>
        <dbReference type="ChEBI" id="CHEBI:57524"/>
        <dbReference type="EC" id="2.6.1.52"/>
    </reaction>
</comment>
<evidence type="ECO:0000256" key="10">
    <source>
        <dbReference type="ARBA" id="ARBA00023096"/>
    </source>
</evidence>
<dbReference type="STRING" id="862908.BMS_2221"/>
<dbReference type="Proteomes" id="UP000008963">
    <property type="component" value="Chromosome"/>
</dbReference>
<evidence type="ECO:0000256" key="2">
    <source>
        <dbReference type="ARBA" id="ARBA00005099"/>
    </source>
</evidence>